<evidence type="ECO:0000313" key="2">
    <source>
        <dbReference type="EMBL" id="KTR96545.1"/>
    </source>
</evidence>
<feature type="transmembrane region" description="Helical" evidence="1">
    <location>
        <begin position="17"/>
        <end position="34"/>
    </location>
</feature>
<evidence type="ECO:0000313" key="3">
    <source>
        <dbReference type="Proteomes" id="UP000075025"/>
    </source>
</evidence>
<protein>
    <submittedName>
        <fullName evidence="2">Acyl-CoA synthetase</fullName>
    </submittedName>
</protein>
<keyword evidence="1" id="KW-0472">Membrane</keyword>
<sequence length="211" mass="21626">MATSSSARAFDVRHLQLARALFAAIAAAMVTFSSDHSAPVGLAVFSGFALATALVFALSAWLVFPHGQRATVIVLAVVSAVAGMAASVPSWRETGFFFGIVISWAVVSGLIEVIAAVRDRRAGRTAAAPRDGLLIGILTLVLAVVLLITSPQYSLGYAIEGAGSFTLTGIVIAVGLFGGYAAVVAVFLAIAGFSPRRPEPIPAAPTEEAVS</sequence>
<dbReference type="OrthoDB" id="5083956at2"/>
<dbReference type="EMBL" id="LDRT01000008">
    <property type="protein sequence ID" value="KTR96545.1"/>
    <property type="molecule type" value="Genomic_DNA"/>
</dbReference>
<reference evidence="2 3" key="1">
    <citation type="journal article" date="2016" name="Front. Microbiol.">
        <title>Genomic Resource of Rice Seed Associated Bacteria.</title>
        <authorList>
            <person name="Midha S."/>
            <person name="Bansal K."/>
            <person name="Sharma S."/>
            <person name="Kumar N."/>
            <person name="Patil P.P."/>
            <person name="Chaudhry V."/>
            <person name="Patil P.B."/>
        </authorList>
    </citation>
    <scope>NUCLEOTIDE SEQUENCE [LARGE SCALE GENOMIC DNA]</scope>
    <source>
        <strain evidence="2 3">NS220</strain>
    </source>
</reference>
<keyword evidence="1" id="KW-1133">Transmembrane helix</keyword>
<gene>
    <name evidence="2" type="ORF">NS220_01885</name>
</gene>
<proteinExistence type="predicted"/>
<comment type="caution">
    <text evidence="2">The sequence shown here is derived from an EMBL/GenBank/DDBJ whole genome shotgun (WGS) entry which is preliminary data.</text>
</comment>
<dbReference type="Proteomes" id="UP000075025">
    <property type="component" value="Unassembled WGS sequence"/>
</dbReference>
<evidence type="ECO:0000256" key="1">
    <source>
        <dbReference type="SAM" id="Phobius"/>
    </source>
</evidence>
<organism evidence="2 3">
    <name type="scientific">Microbacterium testaceum</name>
    <name type="common">Aureobacterium testaceum</name>
    <name type="synonym">Brevibacterium testaceum</name>
    <dbReference type="NCBI Taxonomy" id="2033"/>
    <lineage>
        <taxon>Bacteria</taxon>
        <taxon>Bacillati</taxon>
        <taxon>Actinomycetota</taxon>
        <taxon>Actinomycetes</taxon>
        <taxon>Micrococcales</taxon>
        <taxon>Microbacteriaceae</taxon>
        <taxon>Microbacterium</taxon>
    </lineage>
</organism>
<name>A0A147F128_MICTE</name>
<feature type="transmembrane region" description="Helical" evidence="1">
    <location>
        <begin position="96"/>
        <end position="117"/>
    </location>
</feature>
<feature type="transmembrane region" description="Helical" evidence="1">
    <location>
        <begin position="71"/>
        <end position="90"/>
    </location>
</feature>
<dbReference type="PATRIC" id="fig|2033.6.peg.3711"/>
<dbReference type="AlphaFoldDB" id="A0A147F128"/>
<feature type="transmembrane region" description="Helical" evidence="1">
    <location>
        <begin position="133"/>
        <end position="153"/>
    </location>
</feature>
<dbReference type="RefSeq" id="WP_058622410.1">
    <property type="nucleotide sequence ID" value="NZ_LDRT01000008.1"/>
</dbReference>
<feature type="transmembrane region" description="Helical" evidence="1">
    <location>
        <begin position="40"/>
        <end position="64"/>
    </location>
</feature>
<feature type="transmembrane region" description="Helical" evidence="1">
    <location>
        <begin position="165"/>
        <end position="190"/>
    </location>
</feature>
<accession>A0A147F128</accession>
<keyword evidence="1" id="KW-0812">Transmembrane</keyword>